<gene>
    <name evidence="2" type="ORF">GC102_20820</name>
</gene>
<accession>A0ABX1Z8H4</accession>
<evidence type="ECO:0000256" key="1">
    <source>
        <dbReference type="SAM" id="Phobius"/>
    </source>
</evidence>
<keyword evidence="1" id="KW-0812">Transmembrane</keyword>
<feature type="transmembrane region" description="Helical" evidence="1">
    <location>
        <begin position="9"/>
        <end position="32"/>
    </location>
</feature>
<keyword evidence="1" id="KW-0472">Membrane</keyword>
<evidence type="ECO:0000313" key="3">
    <source>
        <dbReference type="Proteomes" id="UP000658690"/>
    </source>
</evidence>
<protein>
    <recommendedName>
        <fullName evidence="4">DUF3955 domain-containing protein</fullName>
    </recommendedName>
</protein>
<reference evidence="2 3" key="1">
    <citation type="submission" date="2019-10" db="EMBL/GenBank/DDBJ databases">
        <title>Description of Paenibacillus choica sp. nov.</title>
        <authorList>
            <person name="Carlier A."/>
            <person name="Qi S."/>
        </authorList>
    </citation>
    <scope>NUCLEOTIDE SEQUENCE [LARGE SCALE GENOMIC DNA]</scope>
    <source>
        <strain evidence="2 3">LMG 31460</strain>
    </source>
</reference>
<comment type="caution">
    <text evidence="2">The sequence shown here is derived from an EMBL/GenBank/DDBJ whole genome shotgun (WGS) entry which is preliminary data.</text>
</comment>
<proteinExistence type="predicted"/>
<keyword evidence="1" id="KW-1133">Transmembrane helix</keyword>
<evidence type="ECO:0008006" key="4">
    <source>
        <dbReference type="Google" id="ProtNLM"/>
    </source>
</evidence>
<sequence length="82" mass="8705">MRKGTKRALVIAIIGAAVWILSFGIGIAINITSMSNSSDIHSSFIPFMVAALIGGFGFLTAIVSGIICVLFYLQDRKISATK</sequence>
<organism evidence="2 3">
    <name type="scientific">Paenibacillus germinis</name>
    <dbReference type="NCBI Taxonomy" id="2654979"/>
    <lineage>
        <taxon>Bacteria</taxon>
        <taxon>Bacillati</taxon>
        <taxon>Bacillota</taxon>
        <taxon>Bacilli</taxon>
        <taxon>Bacillales</taxon>
        <taxon>Paenibacillaceae</taxon>
        <taxon>Paenibacillus</taxon>
    </lineage>
</organism>
<keyword evidence="3" id="KW-1185">Reference proteome</keyword>
<evidence type="ECO:0000313" key="2">
    <source>
        <dbReference type="EMBL" id="NOU88193.1"/>
    </source>
</evidence>
<feature type="transmembrane region" description="Helical" evidence="1">
    <location>
        <begin position="44"/>
        <end position="73"/>
    </location>
</feature>
<dbReference type="RefSeq" id="WP_171691227.1">
    <property type="nucleotide sequence ID" value="NZ_WHOC01000101.1"/>
</dbReference>
<dbReference type="Proteomes" id="UP000658690">
    <property type="component" value="Unassembled WGS sequence"/>
</dbReference>
<name>A0ABX1Z8H4_9BACL</name>
<dbReference type="EMBL" id="WHOC01000101">
    <property type="protein sequence ID" value="NOU88193.1"/>
    <property type="molecule type" value="Genomic_DNA"/>
</dbReference>